<dbReference type="RefSeq" id="WP_053342804.1">
    <property type="nucleotide sequence ID" value="NZ_JACBBZ010000002.1"/>
</dbReference>
<accession>A0A0M1LDS4</accession>
<comment type="caution">
    <text evidence="1">The sequence shown here is derived from an EMBL/GenBank/DDBJ whole genome shotgun (WGS) entry which is preliminary data.</text>
</comment>
<dbReference type="Proteomes" id="UP000473681">
    <property type="component" value="Unassembled WGS sequence"/>
</dbReference>
<dbReference type="AlphaFoldDB" id="A0A0M1LDS4"/>
<reference evidence="3 4" key="1">
    <citation type="submission" date="2019-04" db="EMBL/GenBank/DDBJ databases">
        <title>Genome sequencing of Clostridium botulinum Groups I-IV and Clostridium butyricum.</title>
        <authorList>
            <person name="Brunt J."/>
            <person name="Van Vliet A.H.M."/>
            <person name="Stringer S.C."/>
            <person name="Carter A.T."/>
            <person name="Peck M.W."/>
        </authorList>
    </citation>
    <scope>NUCLEOTIDE SEQUENCE [LARGE SCALE GENOMIC DNA]</scope>
    <source>
        <strain evidence="1 4">1605</strain>
        <strain evidence="2 3">CB-K-33E</strain>
    </source>
</reference>
<evidence type="ECO:0000313" key="2">
    <source>
        <dbReference type="EMBL" id="NFN34674.1"/>
    </source>
</evidence>
<dbReference type="EMBL" id="SWOV01000011">
    <property type="protein sequence ID" value="NFF87403.1"/>
    <property type="molecule type" value="Genomic_DNA"/>
</dbReference>
<evidence type="ECO:0000313" key="1">
    <source>
        <dbReference type="EMBL" id="NFF87403.1"/>
    </source>
</evidence>
<protein>
    <submittedName>
        <fullName evidence="1">Uncharacterized protein</fullName>
    </submittedName>
</protein>
<evidence type="ECO:0000313" key="4">
    <source>
        <dbReference type="Proteomes" id="UP000476820"/>
    </source>
</evidence>
<sequence length="139" mass="16720">MEKDNYLLYTCYINDMDFIDELINCLNSIDYSEFDEDYIDELLDSRDSDPFDAEWCRVNKKINSLKNDKNYTNLNKEVQGKIREKVFMIIKQNTESELSDYVSDDFGLIYDSLIVNYKDEWLNKFIREYKNRRIPAGEL</sequence>
<gene>
    <name evidence="1" type="ORF">FC774_05875</name>
    <name evidence="2" type="ORF">FDB51_05885</name>
</gene>
<organism evidence="1 4">
    <name type="scientific">Clostridium botulinum</name>
    <dbReference type="NCBI Taxonomy" id="1491"/>
    <lineage>
        <taxon>Bacteria</taxon>
        <taxon>Bacillati</taxon>
        <taxon>Bacillota</taxon>
        <taxon>Clostridia</taxon>
        <taxon>Eubacteriales</taxon>
        <taxon>Clostridiaceae</taxon>
        <taxon>Clostridium</taxon>
    </lineage>
</organism>
<dbReference type="OrthoDB" id="6903468at2"/>
<dbReference type="EMBL" id="SWVK01000006">
    <property type="protein sequence ID" value="NFN34674.1"/>
    <property type="molecule type" value="Genomic_DNA"/>
</dbReference>
<proteinExistence type="predicted"/>
<name>A0A0M1LDS4_CLOBO</name>
<dbReference type="Proteomes" id="UP000476820">
    <property type="component" value="Unassembled WGS sequence"/>
</dbReference>
<evidence type="ECO:0000313" key="3">
    <source>
        <dbReference type="Proteomes" id="UP000473681"/>
    </source>
</evidence>